<accession>A0ABN8GC16</accession>
<evidence type="ECO:0000256" key="1">
    <source>
        <dbReference type="ARBA" id="ARBA00004953"/>
    </source>
</evidence>
<comment type="pathway">
    <text evidence="1">Cofactor biosynthesis; adenosylcobalamin biosynthesis.</text>
</comment>
<keyword evidence="11" id="KW-1185">Reference proteome</keyword>
<dbReference type="PANTHER" id="PTHR43467:SF2">
    <property type="entry name" value="COBALT-PRECORRIN-2 C(20)-METHYLTRANSFERASE"/>
    <property type="match status" value="1"/>
</dbReference>
<comment type="caution">
    <text evidence="10">The sequence shown here is derived from an EMBL/GenBank/DDBJ whole genome shotgun (WGS) entry which is preliminary data.</text>
</comment>
<dbReference type="CDD" id="cd11645">
    <property type="entry name" value="Precorrin_2_C20_MT"/>
    <property type="match status" value="1"/>
</dbReference>
<evidence type="ECO:0000313" key="10">
    <source>
        <dbReference type="EMBL" id="CAH1205338.1"/>
    </source>
</evidence>
<reference evidence="10" key="1">
    <citation type="submission" date="2022-01" db="EMBL/GenBank/DDBJ databases">
        <authorList>
            <person name="Criscuolo A."/>
        </authorList>
    </citation>
    <scope>NUCLEOTIDE SEQUENCE</scope>
    <source>
        <strain evidence="10">CIP111892</strain>
    </source>
</reference>
<evidence type="ECO:0000256" key="8">
    <source>
        <dbReference type="SAM" id="MobiDB-lite"/>
    </source>
</evidence>
<name>A0ABN8GC16_9BACL</name>
<dbReference type="Proteomes" id="UP000838324">
    <property type="component" value="Unassembled WGS sequence"/>
</dbReference>
<feature type="region of interest" description="Disordered" evidence="8">
    <location>
        <begin position="1"/>
        <end position="20"/>
    </location>
</feature>
<dbReference type="InterPro" id="IPR014777">
    <property type="entry name" value="4pyrrole_Mease_sub1"/>
</dbReference>
<evidence type="ECO:0000256" key="2">
    <source>
        <dbReference type="ARBA" id="ARBA00005879"/>
    </source>
</evidence>
<keyword evidence="5 10" id="KW-0808">Transferase</keyword>
<feature type="domain" description="Tetrapyrrole methylase" evidence="9">
    <location>
        <begin position="55"/>
        <end position="265"/>
    </location>
</feature>
<dbReference type="PIRSF" id="PIRSF036427">
    <property type="entry name" value="Precrrn-2_mtase"/>
    <property type="match status" value="1"/>
</dbReference>
<dbReference type="InterPro" id="IPR014776">
    <property type="entry name" value="4pyrrole_Mease_sub2"/>
</dbReference>
<dbReference type="Pfam" id="PF00590">
    <property type="entry name" value="TP_methylase"/>
    <property type="match status" value="1"/>
</dbReference>
<dbReference type="PANTHER" id="PTHR43467">
    <property type="entry name" value="COBALT-PRECORRIN-2 C(20)-METHYLTRANSFERASE"/>
    <property type="match status" value="1"/>
</dbReference>
<dbReference type="GO" id="GO:0043781">
    <property type="term" value="F:cobalt-factor II C20-methyltransferase activity"/>
    <property type="evidence" value="ECO:0007669"/>
    <property type="project" value="UniProtKB-EC"/>
</dbReference>
<evidence type="ECO:0000256" key="6">
    <source>
        <dbReference type="ARBA" id="ARBA00022691"/>
    </source>
</evidence>
<evidence type="ECO:0000256" key="5">
    <source>
        <dbReference type="ARBA" id="ARBA00022679"/>
    </source>
</evidence>
<dbReference type="EC" id="2.1.1.151" evidence="10"/>
<keyword evidence="6" id="KW-0949">S-adenosyl-L-methionine</keyword>
<protein>
    <submittedName>
        <fullName evidence="10">Cobalt-precorrin-2 C(20)-methyltransferase</fullName>
        <ecNumber evidence="10">2.1.1.151</ecNumber>
    </submittedName>
</protein>
<keyword evidence="4 10" id="KW-0489">Methyltransferase</keyword>
<dbReference type="InterPro" id="IPR000878">
    <property type="entry name" value="4pyrrol_Mease"/>
</dbReference>
<gene>
    <name evidence="10" type="primary">cbiL</name>
    <name evidence="10" type="ORF">PAECIP111892_02668</name>
</gene>
<evidence type="ECO:0000256" key="4">
    <source>
        <dbReference type="ARBA" id="ARBA00022603"/>
    </source>
</evidence>
<evidence type="ECO:0000259" key="9">
    <source>
        <dbReference type="Pfam" id="PF00590"/>
    </source>
</evidence>
<dbReference type="EMBL" id="CAKMMG010000002">
    <property type="protein sequence ID" value="CAH1205338.1"/>
    <property type="molecule type" value="Genomic_DNA"/>
</dbReference>
<evidence type="ECO:0000256" key="7">
    <source>
        <dbReference type="PIRNR" id="PIRNR036427"/>
    </source>
</evidence>
<dbReference type="NCBIfam" id="TIGR01467">
    <property type="entry name" value="cobI_cbiL"/>
    <property type="match status" value="1"/>
</dbReference>
<dbReference type="InterPro" id="IPR012382">
    <property type="entry name" value="CobI/CbiL"/>
</dbReference>
<dbReference type="SUPFAM" id="SSF53790">
    <property type="entry name" value="Tetrapyrrole methylase"/>
    <property type="match status" value="1"/>
</dbReference>
<feature type="compositionally biased region" description="Polar residues" evidence="8">
    <location>
        <begin position="1"/>
        <end position="11"/>
    </location>
</feature>
<evidence type="ECO:0000313" key="11">
    <source>
        <dbReference type="Proteomes" id="UP000838324"/>
    </source>
</evidence>
<dbReference type="InterPro" id="IPR006364">
    <property type="entry name" value="CobI/CbiL/CobIJ_dom"/>
</dbReference>
<dbReference type="Gene3D" id="3.30.950.10">
    <property type="entry name" value="Methyltransferase, Cobalt-precorrin-4 Transmethylase, Domain 2"/>
    <property type="match status" value="1"/>
</dbReference>
<evidence type="ECO:0000256" key="3">
    <source>
        <dbReference type="ARBA" id="ARBA00022573"/>
    </source>
</evidence>
<dbReference type="Gene3D" id="3.40.1010.10">
    <property type="entry name" value="Cobalt-precorrin-4 Transmethylase, Domain 1"/>
    <property type="match status" value="1"/>
</dbReference>
<dbReference type="GO" id="GO:0032259">
    <property type="term" value="P:methylation"/>
    <property type="evidence" value="ECO:0007669"/>
    <property type="project" value="UniProtKB-KW"/>
</dbReference>
<proteinExistence type="inferred from homology"/>
<comment type="similarity">
    <text evidence="2 7">Belongs to the precorrin methyltransferase family.</text>
</comment>
<sequence>MSTMEQETQPQLAGGDNSAGTQRIEAMEQTASAGYRLFEEDLLPEDEPALLAVGTLYGVGVGPGDPELITVKACRLLKECPVIAYPAAKKGGKSYAHEIVEIYVDAEQKTMLGLVFPMTKDPVQLENGWRWTVELCWNELRHGNDVAFVTEGDPNLYSTFIHLARLMQELHPGVPVVSVPGISSVLGAAAALEQPLADGNQRVGIIPATEDREALKEALLHHDTIVFLKVAKVLDTVLDVLDELGLGGKASVVTKVTSPYETVWRDARKLRGTELEYLSLMVVSK</sequence>
<keyword evidence="3" id="KW-0169">Cobalamin biosynthesis</keyword>
<dbReference type="InterPro" id="IPR035996">
    <property type="entry name" value="4pyrrol_Methylase_sf"/>
</dbReference>
<organism evidence="10 11">
    <name type="scientific">Paenibacillus auburnensis</name>
    <dbReference type="NCBI Taxonomy" id="2905649"/>
    <lineage>
        <taxon>Bacteria</taxon>
        <taxon>Bacillati</taxon>
        <taxon>Bacillota</taxon>
        <taxon>Bacilli</taxon>
        <taxon>Bacillales</taxon>
        <taxon>Paenibacillaceae</taxon>
        <taxon>Paenibacillus</taxon>
    </lineage>
</organism>